<evidence type="ECO:0000256" key="1">
    <source>
        <dbReference type="ARBA" id="ARBA00022737"/>
    </source>
</evidence>
<dbReference type="InterPro" id="IPR019734">
    <property type="entry name" value="TPR_rpt"/>
</dbReference>
<evidence type="ECO:0000313" key="4">
    <source>
        <dbReference type="EMBL" id="UYQ93438.1"/>
    </source>
</evidence>
<feature type="signal peptide" evidence="3">
    <location>
        <begin position="1"/>
        <end position="20"/>
    </location>
</feature>
<organism evidence="4 5">
    <name type="scientific">Chitinophaga horti</name>
    <dbReference type="NCBI Taxonomy" id="2920382"/>
    <lineage>
        <taxon>Bacteria</taxon>
        <taxon>Pseudomonadati</taxon>
        <taxon>Bacteroidota</taxon>
        <taxon>Chitinophagia</taxon>
        <taxon>Chitinophagales</taxon>
        <taxon>Chitinophagaceae</taxon>
        <taxon>Chitinophaga</taxon>
    </lineage>
</organism>
<evidence type="ECO:0008006" key="6">
    <source>
        <dbReference type="Google" id="ProtNLM"/>
    </source>
</evidence>
<dbReference type="SUPFAM" id="SSF48452">
    <property type="entry name" value="TPR-like"/>
    <property type="match status" value="2"/>
</dbReference>
<dbReference type="Gene3D" id="1.25.40.10">
    <property type="entry name" value="Tetratricopeptide repeat domain"/>
    <property type="match status" value="3"/>
</dbReference>
<sequence>MNRKNCLIAALLCLSGSAMAQSVEDGLKNLYYEKYQSAKQDFEKVIAAKPTEDKAYYYLGIAELGLENKAGAVAAFQKGLTAVPNSPLLTAGLGRIDLIDGKVEAAKQKFEAASTATEGRNGDVARAIADANSEIKGGDRGYALSVMEKLLNNEGRKKKEVYNATAADYIELGDAYRMLGGENGGKAITTYEKALELDAKNAEAVTKQGIVNYNARLLQDAVASWTNATNMDPNYAPAFQELFEFYFTPKPNQFSVEHAKNYLQKYLAVADPADKLKNQYWLAYMSYLSNDYADAIAKGTAALAEANEVYKPKFSRLVGLSHLLKGDSLTALKVAEDYAKSVGEDKLEAQDYKLMQQIYGKLQSADSATQASYTQKSLDYLEKYAEADTSRDAEKYITVAEAYKAANALRRAGDWYTKALEAKITNKDQVSAMDYYNPGNAYYYGSAGGTDTAALDKSLAAFALLAEKYPDITTGHYWSGRAAAAKDVEAKSGIAKPYFEKYISMAEGDPAKNKTGLITAYTYLMVYYYNLEDKANLKSYIDKILPLDPENGTVKAINDAMSKTTAAPAKTSAAGTKGK</sequence>
<evidence type="ECO:0000256" key="2">
    <source>
        <dbReference type="ARBA" id="ARBA00022803"/>
    </source>
</evidence>
<proteinExistence type="predicted"/>
<dbReference type="RefSeq" id="WP_244841068.1">
    <property type="nucleotide sequence ID" value="NZ_CP107006.1"/>
</dbReference>
<keyword evidence="2" id="KW-0802">TPR repeat</keyword>
<feature type="chain" id="PRO_5045818678" description="Tetratricopeptide repeat-containing protein" evidence="3">
    <location>
        <begin position="21"/>
        <end position="579"/>
    </location>
</feature>
<keyword evidence="1" id="KW-0677">Repeat</keyword>
<dbReference type="PANTHER" id="PTHR44858">
    <property type="entry name" value="TETRATRICOPEPTIDE REPEAT PROTEIN 6"/>
    <property type="match status" value="1"/>
</dbReference>
<protein>
    <recommendedName>
        <fullName evidence="6">Tetratricopeptide repeat-containing protein</fullName>
    </recommendedName>
</protein>
<name>A0ABY6J1A0_9BACT</name>
<dbReference type="PANTHER" id="PTHR44858:SF1">
    <property type="entry name" value="UDP-N-ACETYLGLUCOSAMINE--PEPTIDE N-ACETYLGLUCOSAMINYLTRANSFERASE SPINDLY-RELATED"/>
    <property type="match status" value="1"/>
</dbReference>
<reference evidence="4" key="1">
    <citation type="submission" date="2022-10" db="EMBL/GenBank/DDBJ databases">
        <title>Chitinophaga sp. nov., isolated from soil.</title>
        <authorList>
            <person name="Jeon C.O."/>
        </authorList>
    </citation>
    <scope>NUCLEOTIDE SEQUENCE</scope>
    <source>
        <strain evidence="4">R8</strain>
    </source>
</reference>
<dbReference type="Proteomes" id="UP001162741">
    <property type="component" value="Chromosome"/>
</dbReference>
<dbReference type="InterPro" id="IPR050498">
    <property type="entry name" value="Ycf3"/>
</dbReference>
<evidence type="ECO:0000313" key="5">
    <source>
        <dbReference type="Proteomes" id="UP001162741"/>
    </source>
</evidence>
<dbReference type="EMBL" id="CP107006">
    <property type="protein sequence ID" value="UYQ93438.1"/>
    <property type="molecule type" value="Genomic_DNA"/>
</dbReference>
<dbReference type="InterPro" id="IPR011990">
    <property type="entry name" value="TPR-like_helical_dom_sf"/>
</dbReference>
<keyword evidence="5" id="KW-1185">Reference proteome</keyword>
<dbReference type="SMART" id="SM00028">
    <property type="entry name" value="TPR"/>
    <property type="match status" value="6"/>
</dbReference>
<accession>A0ABY6J1A0</accession>
<keyword evidence="3" id="KW-0732">Signal</keyword>
<evidence type="ECO:0000256" key="3">
    <source>
        <dbReference type="SAM" id="SignalP"/>
    </source>
</evidence>
<gene>
    <name evidence="4" type="ORF">MKQ68_25565</name>
</gene>